<reference evidence="1 2" key="1">
    <citation type="journal article" date="2011" name="BMC Genomics">
        <title>Comparative genome analysis and genome-guided physiological analysis of Roseobacter litoralis.</title>
        <authorList>
            <person name="Kalhoefer D."/>
            <person name="Thole S."/>
            <person name="Voget S."/>
            <person name="Lehmann R."/>
            <person name="Liesegang H."/>
            <person name="Wollher A."/>
            <person name="Daniel R."/>
            <person name="Simon M."/>
            <person name="Brinkhoff T."/>
        </authorList>
    </citation>
    <scope>NUCLEOTIDE SEQUENCE [LARGE SCALE GENOMIC DNA]</scope>
    <source>
        <strain evidence="2">ATCC 49566 / DSM 6996 / JCM 21268 / NBRC 15278 / OCh 149</strain>
    </source>
</reference>
<accession>F7ZFV5</accession>
<sequence length="92" mass="10351">MSLFLDLDIESSVASAREDLAARLAVPLPQPFRPHLSLAYGLPAGEPGQQAVHEMSHRFVGKRITLNEIRVVRSAKELAIEEWRAIHIERLK</sequence>
<organism evidence="1 2">
    <name type="scientific">Roseobacter litoralis (strain ATCC 49566 / DSM 6996 / JCM 21268 / NBRC 15278 / OCh 149)</name>
    <dbReference type="NCBI Taxonomy" id="391595"/>
    <lineage>
        <taxon>Bacteria</taxon>
        <taxon>Pseudomonadati</taxon>
        <taxon>Pseudomonadota</taxon>
        <taxon>Alphaproteobacteria</taxon>
        <taxon>Rhodobacterales</taxon>
        <taxon>Roseobacteraceae</taxon>
        <taxon>Roseobacter</taxon>
    </lineage>
</organism>
<name>F7ZFV5_ROSLO</name>
<dbReference type="AlphaFoldDB" id="F7ZFV5"/>
<dbReference type="STRING" id="391595.RLO149_c015000"/>
<keyword evidence="2" id="KW-1185">Reference proteome</keyword>
<dbReference type="Proteomes" id="UP000001353">
    <property type="component" value="Chromosome"/>
</dbReference>
<evidence type="ECO:0000313" key="2">
    <source>
        <dbReference type="Proteomes" id="UP000001353"/>
    </source>
</evidence>
<dbReference type="HOGENOM" id="CLU_2411347_0_0_5"/>
<dbReference type="InterPro" id="IPR009097">
    <property type="entry name" value="Cyclic_Pdiesterase"/>
</dbReference>
<proteinExistence type="predicted"/>
<dbReference type="Gene3D" id="3.90.1140.10">
    <property type="entry name" value="Cyclic phosphodiesterase"/>
    <property type="match status" value="1"/>
</dbReference>
<dbReference type="EMBL" id="CP002623">
    <property type="protein sequence ID" value="AEI93495.1"/>
    <property type="molecule type" value="Genomic_DNA"/>
</dbReference>
<evidence type="ECO:0000313" key="1">
    <source>
        <dbReference type="EMBL" id="AEI93495.1"/>
    </source>
</evidence>
<dbReference type="KEGG" id="rli:RLO149_c015000"/>
<gene>
    <name evidence="1" type="ordered locus">RLO149_c015000</name>
</gene>
<protein>
    <submittedName>
        <fullName evidence="1">Uncharacterized protein</fullName>
    </submittedName>
</protein>
<dbReference type="SUPFAM" id="SSF55144">
    <property type="entry name" value="LigT-like"/>
    <property type="match status" value="1"/>
</dbReference>
<dbReference type="eggNOG" id="COG1514">
    <property type="taxonomic scope" value="Bacteria"/>
</dbReference>